<accession>A0ABD0NS54</accession>
<dbReference type="PANTHER" id="PTHR11412">
    <property type="entry name" value="MACROGLOBULIN / COMPLEMENT"/>
    <property type="match status" value="1"/>
</dbReference>
<dbReference type="InterPro" id="IPR013783">
    <property type="entry name" value="Ig-like_fold"/>
</dbReference>
<dbReference type="Proteomes" id="UP001529510">
    <property type="component" value="Unassembled WGS sequence"/>
</dbReference>
<sequence length="150" mass="16316">MAEMAPAPVAESAGGESSSSFDVTIRTYFPETWIWQLAQVGDSGSTQVPLKVPDTITTWETEAFCLSSKGLGLAPPALLTAFQPFFLELSLPYSILKATVFNYLSKCIMVRVTPTPSSNFTLRSLSDVYSSCLCANARKTFKWVLTASVL</sequence>
<dbReference type="SUPFAM" id="SSF81296">
    <property type="entry name" value="E set domains"/>
    <property type="match status" value="1"/>
</dbReference>
<evidence type="ECO:0000259" key="1">
    <source>
        <dbReference type="SMART" id="SM01360"/>
    </source>
</evidence>
<organism evidence="2 3">
    <name type="scientific">Cirrhinus mrigala</name>
    <name type="common">Mrigala</name>
    <dbReference type="NCBI Taxonomy" id="683832"/>
    <lineage>
        <taxon>Eukaryota</taxon>
        <taxon>Metazoa</taxon>
        <taxon>Chordata</taxon>
        <taxon>Craniata</taxon>
        <taxon>Vertebrata</taxon>
        <taxon>Euteleostomi</taxon>
        <taxon>Actinopterygii</taxon>
        <taxon>Neopterygii</taxon>
        <taxon>Teleostei</taxon>
        <taxon>Ostariophysi</taxon>
        <taxon>Cypriniformes</taxon>
        <taxon>Cyprinidae</taxon>
        <taxon>Labeoninae</taxon>
        <taxon>Labeonini</taxon>
        <taxon>Cirrhinus</taxon>
    </lineage>
</organism>
<dbReference type="Pfam" id="PF00207">
    <property type="entry name" value="A2M"/>
    <property type="match status" value="1"/>
</dbReference>
<reference evidence="2 3" key="1">
    <citation type="submission" date="2024-05" db="EMBL/GenBank/DDBJ databases">
        <title>Genome sequencing and assembly of Indian major carp, Cirrhinus mrigala (Hamilton, 1822).</title>
        <authorList>
            <person name="Mohindra V."/>
            <person name="Chowdhury L.M."/>
            <person name="Lal K."/>
            <person name="Jena J.K."/>
        </authorList>
    </citation>
    <scope>NUCLEOTIDE SEQUENCE [LARGE SCALE GENOMIC DNA]</scope>
    <source>
        <strain evidence="2">CM1030</strain>
        <tissue evidence="2">Blood</tissue>
    </source>
</reference>
<evidence type="ECO:0000313" key="3">
    <source>
        <dbReference type="Proteomes" id="UP001529510"/>
    </source>
</evidence>
<feature type="non-terminal residue" evidence="2">
    <location>
        <position position="1"/>
    </location>
</feature>
<dbReference type="InterPro" id="IPR014756">
    <property type="entry name" value="Ig_E-set"/>
</dbReference>
<dbReference type="PANTHER" id="PTHR11412:SF150">
    <property type="entry name" value="ALPHA-2-MACROGLOBULIN-RELATED"/>
    <property type="match status" value="1"/>
</dbReference>
<dbReference type="GO" id="GO:0007399">
    <property type="term" value="P:nervous system development"/>
    <property type="evidence" value="ECO:0007669"/>
    <property type="project" value="UniProtKB-ARBA"/>
</dbReference>
<dbReference type="AlphaFoldDB" id="A0ABD0NS54"/>
<comment type="caution">
    <text evidence="2">The sequence shown here is derived from an EMBL/GenBank/DDBJ whole genome shotgun (WGS) entry which is preliminary data.</text>
</comment>
<dbReference type="Gene3D" id="2.20.130.20">
    <property type="match status" value="1"/>
</dbReference>
<dbReference type="EMBL" id="JAMKFB020000021">
    <property type="protein sequence ID" value="KAL0163203.1"/>
    <property type="molecule type" value="Genomic_DNA"/>
</dbReference>
<dbReference type="InterPro" id="IPR001599">
    <property type="entry name" value="Macroglobln_a2"/>
</dbReference>
<feature type="domain" description="Alpha-2-macroglobulin" evidence="1">
    <location>
        <begin position="32"/>
        <end position="114"/>
    </location>
</feature>
<evidence type="ECO:0000313" key="2">
    <source>
        <dbReference type="EMBL" id="KAL0163203.1"/>
    </source>
</evidence>
<dbReference type="Gene3D" id="2.60.40.10">
    <property type="entry name" value="Immunoglobulins"/>
    <property type="match status" value="1"/>
</dbReference>
<proteinExistence type="predicted"/>
<name>A0ABD0NS54_CIRMR</name>
<dbReference type="SMART" id="SM01360">
    <property type="entry name" value="A2M"/>
    <property type="match status" value="1"/>
</dbReference>
<protein>
    <recommendedName>
        <fullName evidence="1">Alpha-2-macroglobulin domain-containing protein</fullName>
    </recommendedName>
</protein>
<keyword evidence="3" id="KW-1185">Reference proteome</keyword>
<gene>
    <name evidence="2" type="ORF">M9458_042599</name>
</gene>
<dbReference type="InterPro" id="IPR050473">
    <property type="entry name" value="A2M/Complement_sys"/>
</dbReference>
<feature type="non-terminal residue" evidence="2">
    <location>
        <position position="150"/>
    </location>
</feature>